<evidence type="ECO:0000256" key="3">
    <source>
        <dbReference type="SAM" id="Phobius"/>
    </source>
</evidence>
<dbReference type="InterPro" id="IPR026082">
    <property type="entry name" value="ABCA"/>
</dbReference>
<keyword evidence="5" id="KW-1185">Reference proteome</keyword>
<name>A0A422NRJ5_TRYRA</name>
<gene>
    <name evidence="4" type="ORF">TraAM80_02978</name>
</gene>
<keyword evidence="3" id="KW-1133">Transmembrane helix</keyword>
<accession>A0A422NRJ5</accession>
<evidence type="ECO:0000256" key="1">
    <source>
        <dbReference type="ARBA" id="ARBA00022448"/>
    </source>
</evidence>
<feature type="transmembrane region" description="Helical" evidence="3">
    <location>
        <begin position="179"/>
        <end position="198"/>
    </location>
</feature>
<dbReference type="PANTHER" id="PTHR19229">
    <property type="entry name" value="ATP-BINDING CASSETTE TRANSPORTER SUBFAMILY A ABCA"/>
    <property type="match status" value="1"/>
</dbReference>
<comment type="caution">
    <text evidence="4">The sequence shown here is derived from an EMBL/GenBank/DDBJ whole genome shotgun (WGS) entry which is preliminary data.</text>
</comment>
<keyword evidence="1" id="KW-0813">Transport</keyword>
<dbReference type="OrthoDB" id="5986769at2759"/>
<keyword evidence="3" id="KW-0472">Membrane</keyword>
<protein>
    <submittedName>
        <fullName evidence="4">Putative ATP-binding cassette transporter ABCA1</fullName>
    </submittedName>
</protein>
<dbReference type="RefSeq" id="XP_029240179.1">
    <property type="nucleotide sequence ID" value="XM_029379963.1"/>
</dbReference>
<dbReference type="GO" id="GO:0005524">
    <property type="term" value="F:ATP binding"/>
    <property type="evidence" value="ECO:0007669"/>
    <property type="project" value="UniProtKB-KW"/>
</dbReference>
<evidence type="ECO:0000313" key="4">
    <source>
        <dbReference type="EMBL" id="RNF08066.1"/>
    </source>
</evidence>
<dbReference type="AlphaFoldDB" id="A0A422NRJ5"/>
<keyword evidence="4" id="KW-0547">Nucleotide-binding</keyword>
<organism evidence="4 5">
    <name type="scientific">Trypanosoma rangeli</name>
    <dbReference type="NCBI Taxonomy" id="5698"/>
    <lineage>
        <taxon>Eukaryota</taxon>
        <taxon>Discoba</taxon>
        <taxon>Euglenozoa</taxon>
        <taxon>Kinetoplastea</taxon>
        <taxon>Metakinetoplastina</taxon>
        <taxon>Trypanosomatida</taxon>
        <taxon>Trypanosomatidae</taxon>
        <taxon>Trypanosoma</taxon>
        <taxon>Herpetosoma</taxon>
    </lineage>
</organism>
<evidence type="ECO:0000256" key="2">
    <source>
        <dbReference type="ARBA" id="ARBA00022737"/>
    </source>
</evidence>
<keyword evidence="2" id="KW-0677">Repeat</keyword>
<dbReference type="GO" id="GO:0005319">
    <property type="term" value="F:lipid transporter activity"/>
    <property type="evidence" value="ECO:0007669"/>
    <property type="project" value="TreeGrafter"/>
</dbReference>
<feature type="transmembrane region" description="Helical" evidence="3">
    <location>
        <begin position="218"/>
        <end position="239"/>
    </location>
</feature>
<dbReference type="Proteomes" id="UP000283634">
    <property type="component" value="Unassembled WGS sequence"/>
</dbReference>
<keyword evidence="3" id="KW-0812">Transmembrane</keyword>
<evidence type="ECO:0000313" key="5">
    <source>
        <dbReference type="Proteomes" id="UP000283634"/>
    </source>
</evidence>
<keyword evidence="4" id="KW-0067">ATP-binding</keyword>
<dbReference type="GeneID" id="40326911"/>
<dbReference type="EMBL" id="MKGL01000073">
    <property type="protein sequence ID" value="RNF08066.1"/>
    <property type="molecule type" value="Genomic_DNA"/>
</dbReference>
<sequence>MSSAHTILLTTHYMGEADLLGHQIGIMSSDSLQCSGSSLFLKSKLRLGHGLVMAVHPDGYFESINGLVEEGIEGAEFLSRNGFQLSYRMPLSEASIFPGLLDSIENHVDYGLRGYSILATALEDVFLRVPRREEEDSTFSEDYSCLWGYGLTLSSVVSQFCATLWKCFGDALRDRGMQFFQLFFPFVCVLLAMLLSLINFKAKDKLVLSFGLYDNPVLMDTTQCQGFLVVVVVVGILVCRAWQ</sequence>
<proteinExistence type="predicted"/>
<dbReference type="GO" id="GO:0140359">
    <property type="term" value="F:ABC-type transporter activity"/>
    <property type="evidence" value="ECO:0007669"/>
    <property type="project" value="InterPro"/>
</dbReference>
<dbReference type="GO" id="GO:0016020">
    <property type="term" value="C:membrane"/>
    <property type="evidence" value="ECO:0007669"/>
    <property type="project" value="InterPro"/>
</dbReference>
<reference evidence="4 5" key="1">
    <citation type="journal article" date="2018" name="BMC Genomics">
        <title>Genomic comparison of Trypanosoma conorhini and Trypanosoma rangeli to Trypanosoma cruzi strains of high and low virulence.</title>
        <authorList>
            <person name="Bradwell K.R."/>
            <person name="Koparde V.N."/>
            <person name="Matveyev A.V."/>
            <person name="Serrano M.G."/>
            <person name="Alves J.M."/>
            <person name="Parikh H."/>
            <person name="Huang B."/>
            <person name="Lee V."/>
            <person name="Espinosa-Alvarez O."/>
            <person name="Ortiz P.A."/>
            <person name="Costa-Martins A.G."/>
            <person name="Teixeira M.M."/>
            <person name="Buck G.A."/>
        </authorList>
    </citation>
    <scope>NUCLEOTIDE SEQUENCE [LARGE SCALE GENOMIC DNA]</scope>
    <source>
        <strain evidence="4 5">AM80</strain>
    </source>
</reference>
<dbReference type="PANTHER" id="PTHR19229:SF36">
    <property type="entry name" value="ATP-BINDING CASSETTE SUB-FAMILY A MEMBER 2"/>
    <property type="match status" value="1"/>
</dbReference>